<dbReference type="InterPro" id="IPR050121">
    <property type="entry name" value="Cytochrome_P450_monoxygenase"/>
</dbReference>
<comment type="cofactor">
    <cofactor evidence="1 5">
        <name>heme</name>
        <dbReference type="ChEBI" id="CHEBI:30413"/>
    </cofactor>
</comment>
<dbReference type="AlphaFoldDB" id="A0A3N2PNE4"/>
<dbReference type="PANTHER" id="PTHR24305:SF164">
    <property type="entry name" value="P450, PUTATIVE (EUROFUNG)-RELATED"/>
    <property type="match status" value="1"/>
</dbReference>
<name>A0A3N2PNE4_SODAK</name>
<evidence type="ECO:0000256" key="2">
    <source>
        <dbReference type="ARBA" id="ARBA00022617"/>
    </source>
</evidence>
<dbReference type="PROSITE" id="PS00086">
    <property type="entry name" value="CYTOCHROME_P450"/>
    <property type="match status" value="1"/>
</dbReference>
<dbReference type="Gene3D" id="1.10.630.10">
    <property type="entry name" value="Cytochrome P450"/>
    <property type="match status" value="1"/>
</dbReference>
<dbReference type="InterPro" id="IPR017972">
    <property type="entry name" value="Cyt_P450_CS"/>
</dbReference>
<sequence>MILFLSFQQCAAWFVVLALIYLGLCLASPLRKVPGPWYTGFTVLILRWHELRANRTRYVHSLHAKYGPVVRLGPAEVSFTSYEAIKEIYCSRGSGYDKSEFYDLFRVFGRRTMFSTLYKEEHAKRKRVFADRYANSNIMKPASLGGIQERSRRFIQCCEASGTGSHDIFMSLHAYACDCATYHLFDPYGTNCLQDEADMEMMSQITGDDSLQNRLIQHYSPTLHRMLSGIVDLFAEPRATPLADNFAMAAARGPEPSPFTLLSRMQEKSAAGSHLDQLDMAAEVMDHMVAGIDTTGDGLCFLMWELSQPRSFSFQEELQRELRAQCVADDAHTGFDNLPFLDAVVQEGLRCFPPIPMSLPRRVPADGRTIDGYDIPGSTVVSCQPFSVHRVHDVFPDPDTFNPERWCEAEGDAERKRVMFAFSNGGRGCVGKHLALVEMKTLLRDVYSRYTTLPCDTMTAESMAMDDHLISSRPLGKKCLLRFIPLSEKHE</sequence>
<dbReference type="GeneID" id="39581135"/>
<keyword evidence="6" id="KW-0503">Monooxygenase</keyword>
<keyword evidence="3 5" id="KW-0479">Metal-binding</keyword>
<evidence type="ECO:0000313" key="7">
    <source>
        <dbReference type="EMBL" id="ROT35954.1"/>
    </source>
</evidence>
<keyword evidence="8" id="KW-1185">Reference proteome</keyword>
<evidence type="ECO:0000256" key="5">
    <source>
        <dbReference type="PIRSR" id="PIRSR602401-1"/>
    </source>
</evidence>
<keyword evidence="6" id="KW-0560">Oxidoreductase</keyword>
<dbReference type="Pfam" id="PF00067">
    <property type="entry name" value="p450"/>
    <property type="match status" value="1"/>
</dbReference>
<keyword evidence="2 5" id="KW-0349">Heme</keyword>
<dbReference type="PANTHER" id="PTHR24305">
    <property type="entry name" value="CYTOCHROME P450"/>
    <property type="match status" value="1"/>
</dbReference>
<gene>
    <name evidence="7" type="ORF">SODALDRAFT_337180</name>
</gene>
<proteinExistence type="inferred from homology"/>
<dbReference type="OrthoDB" id="1470350at2759"/>
<keyword evidence="4 5" id="KW-0408">Iron</keyword>
<dbReference type="RefSeq" id="XP_028463760.1">
    <property type="nucleotide sequence ID" value="XM_028612657.1"/>
</dbReference>
<evidence type="ECO:0000256" key="1">
    <source>
        <dbReference type="ARBA" id="ARBA00001971"/>
    </source>
</evidence>
<dbReference type="CDD" id="cd11059">
    <property type="entry name" value="CYP_fungal"/>
    <property type="match status" value="1"/>
</dbReference>
<protein>
    <submittedName>
        <fullName evidence="7">Cytochrome P450 3A13</fullName>
    </submittedName>
</protein>
<organism evidence="7 8">
    <name type="scientific">Sodiomyces alkalinus (strain CBS 110278 / VKM F-3762 / F11)</name>
    <name type="common">Alkaliphilic filamentous fungus</name>
    <dbReference type="NCBI Taxonomy" id="1314773"/>
    <lineage>
        <taxon>Eukaryota</taxon>
        <taxon>Fungi</taxon>
        <taxon>Dikarya</taxon>
        <taxon>Ascomycota</taxon>
        <taxon>Pezizomycotina</taxon>
        <taxon>Sordariomycetes</taxon>
        <taxon>Hypocreomycetidae</taxon>
        <taxon>Glomerellales</taxon>
        <taxon>Plectosphaerellaceae</taxon>
        <taxon>Sodiomyces</taxon>
    </lineage>
</organism>
<comment type="similarity">
    <text evidence="6">Belongs to the cytochrome P450 family.</text>
</comment>
<dbReference type="GO" id="GO:0020037">
    <property type="term" value="F:heme binding"/>
    <property type="evidence" value="ECO:0007669"/>
    <property type="project" value="InterPro"/>
</dbReference>
<feature type="binding site" description="axial binding residue" evidence="5">
    <location>
        <position position="429"/>
    </location>
    <ligand>
        <name>heme</name>
        <dbReference type="ChEBI" id="CHEBI:30413"/>
    </ligand>
    <ligandPart>
        <name>Fe</name>
        <dbReference type="ChEBI" id="CHEBI:18248"/>
    </ligandPart>
</feature>
<evidence type="ECO:0000313" key="8">
    <source>
        <dbReference type="Proteomes" id="UP000272025"/>
    </source>
</evidence>
<evidence type="ECO:0000256" key="4">
    <source>
        <dbReference type="ARBA" id="ARBA00023004"/>
    </source>
</evidence>
<accession>A0A3N2PNE4</accession>
<evidence type="ECO:0000256" key="3">
    <source>
        <dbReference type="ARBA" id="ARBA00022723"/>
    </source>
</evidence>
<reference evidence="7 8" key="1">
    <citation type="journal article" date="2018" name="Mol. Ecol.">
        <title>The obligate alkalophilic soda-lake fungus Sodiomyces alkalinus has shifted to a protein diet.</title>
        <authorList>
            <person name="Grum-Grzhimaylo A.A."/>
            <person name="Falkoski D.L."/>
            <person name="van den Heuvel J."/>
            <person name="Valero-Jimenez C.A."/>
            <person name="Min B."/>
            <person name="Choi I.G."/>
            <person name="Lipzen A."/>
            <person name="Daum C.G."/>
            <person name="Aanen D.K."/>
            <person name="Tsang A."/>
            <person name="Henrissat B."/>
            <person name="Bilanenko E.N."/>
            <person name="de Vries R.P."/>
            <person name="van Kan J.A.L."/>
            <person name="Grigoriev I.V."/>
            <person name="Debets A.J.M."/>
        </authorList>
    </citation>
    <scope>NUCLEOTIDE SEQUENCE [LARGE SCALE GENOMIC DNA]</scope>
    <source>
        <strain evidence="7 8">F11</strain>
    </source>
</reference>
<dbReference type="GO" id="GO:0005506">
    <property type="term" value="F:iron ion binding"/>
    <property type="evidence" value="ECO:0007669"/>
    <property type="project" value="InterPro"/>
</dbReference>
<dbReference type="SUPFAM" id="SSF48264">
    <property type="entry name" value="Cytochrome P450"/>
    <property type="match status" value="1"/>
</dbReference>
<dbReference type="InterPro" id="IPR002401">
    <property type="entry name" value="Cyt_P450_E_grp-I"/>
</dbReference>
<dbReference type="PRINTS" id="PR00463">
    <property type="entry name" value="EP450I"/>
</dbReference>
<dbReference type="STRING" id="1314773.A0A3N2PNE4"/>
<dbReference type="GO" id="GO:0016705">
    <property type="term" value="F:oxidoreductase activity, acting on paired donors, with incorporation or reduction of molecular oxygen"/>
    <property type="evidence" value="ECO:0007669"/>
    <property type="project" value="InterPro"/>
</dbReference>
<dbReference type="Proteomes" id="UP000272025">
    <property type="component" value="Unassembled WGS sequence"/>
</dbReference>
<dbReference type="InterPro" id="IPR001128">
    <property type="entry name" value="Cyt_P450"/>
</dbReference>
<dbReference type="InterPro" id="IPR036396">
    <property type="entry name" value="Cyt_P450_sf"/>
</dbReference>
<dbReference type="EMBL" id="ML119060">
    <property type="protein sequence ID" value="ROT35954.1"/>
    <property type="molecule type" value="Genomic_DNA"/>
</dbReference>
<dbReference type="PRINTS" id="PR00385">
    <property type="entry name" value="P450"/>
</dbReference>
<evidence type="ECO:0000256" key="6">
    <source>
        <dbReference type="RuleBase" id="RU000461"/>
    </source>
</evidence>
<dbReference type="GO" id="GO:0004497">
    <property type="term" value="F:monooxygenase activity"/>
    <property type="evidence" value="ECO:0007669"/>
    <property type="project" value="UniProtKB-KW"/>
</dbReference>